<dbReference type="EMBL" id="VFPG01000001">
    <property type="protein sequence ID" value="TQM31794.1"/>
    <property type="molecule type" value="Genomic_DNA"/>
</dbReference>
<protein>
    <submittedName>
        <fullName evidence="3">PPOX class probable F420-dependent enzyme</fullName>
    </submittedName>
</protein>
<dbReference type="GO" id="GO:0005829">
    <property type="term" value="C:cytosol"/>
    <property type="evidence" value="ECO:0007669"/>
    <property type="project" value="TreeGrafter"/>
</dbReference>
<accession>A0A543FDI0</accession>
<dbReference type="RefSeq" id="WP_141809808.1">
    <property type="nucleotide sequence ID" value="NZ_VFPG01000001.1"/>
</dbReference>
<evidence type="ECO:0000259" key="2">
    <source>
        <dbReference type="Pfam" id="PF01243"/>
    </source>
</evidence>
<proteinExistence type="predicted"/>
<dbReference type="InterPro" id="IPR012349">
    <property type="entry name" value="Split_barrel_FMN-bd"/>
</dbReference>
<evidence type="ECO:0000256" key="1">
    <source>
        <dbReference type="ARBA" id="ARBA00023002"/>
    </source>
</evidence>
<dbReference type="Gene3D" id="2.30.110.10">
    <property type="entry name" value="Electron Transport, Fmn-binding Protein, Chain A"/>
    <property type="match status" value="1"/>
</dbReference>
<reference evidence="3 4" key="1">
    <citation type="submission" date="2019-06" db="EMBL/GenBank/DDBJ databases">
        <title>Sequencing the genomes of 1000 actinobacteria strains.</title>
        <authorList>
            <person name="Klenk H.-P."/>
        </authorList>
    </citation>
    <scope>NUCLEOTIDE SEQUENCE [LARGE SCALE GENOMIC DNA]</scope>
    <source>
        <strain evidence="3 4">DSM 103495</strain>
    </source>
</reference>
<dbReference type="InterPro" id="IPR052019">
    <property type="entry name" value="F420H2_bilvrd_red/Heme_oxyg"/>
</dbReference>
<dbReference type="SUPFAM" id="SSF50475">
    <property type="entry name" value="FMN-binding split barrel"/>
    <property type="match status" value="1"/>
</dbReference>
<evidence type="ECO:0000313" key="4">
    <source>
        <dbReference type="Proteomes" id="UP000316331"/>
    </source>
</evidence>
<gene>
    <name evidence="3" type="ORF">FB390_3464</name>
</gene>
<sequence length="149" mass="16136">MNLTSHLPSGRRAHVEGRLRGNLIAWLTTVRPDGRPDSVPVWFLLREDETVLVYSQPGKRKLRNVAANPHVSLGLDVTDIGRDIVRLEGTAELAPDALPADREPGYAAKYAERIGAMFGTPAEFAALFSAALVITPQRLHSSGSVSALD</sequence>
<name>A0A543FDI0_9NOCA</name>
<comment type="caution">
    <text evidence="3">The sequence shown here is derived from an EMBL/GenBank/DDBJ whole genome shotgun (WGS) entry which is preliminary data.</text>
</comment>
<dbReference type="PANTHER" id="PTHR35176">
    <property type="entry name" value="HEME OXYGENASE HI_0854-RELATED"/>
    <property type="match status" value="1"/>
</dbReference>
<dbReference type="InterPro" id="IPR011576">
    <property type="entry name" value="Pyridox_Oxase_N"/>
</dbReference>
<dbReference type="InterPro" id="IPR019966">
    <property type="entry name" value="F420-dep_enz_PPOX_Rv3369"/>
</dbReference>
<dbReference type="Pfam" id="PF01243">
    <property type="entry name" value="PNPOx_N"/>
    <property type="match status" value="1"/>
</dbReference>
<dbReference type="GO" id="GO:0016627">
    <property type="term" value="F:oxidoreductase activity, acting on the CH-CH group of donors"/>
    <property type="evidence" value="ECO:0007669"/>
    <property type="project" value="TreeGrafter"/>
</dbReference>
<feature type="domain" description="Pyridoxamine 5'-phosphate oxidase N-terminal" evidence="2">
    <location>
        <begin position="16"/>
        <end position="139"/>
    </location>
</feature>
<dbReference type="GO" id="GO:0070967">
    <property type="term" value="F:coenzyme F420 binding"/>
    <property type="evidence" value="ECO:0007669"/>
    <property type="project" value="TreeGrafter"/>
</dbReference>
<dbReference type="OrthoDB" id="9812086at2"/>
<evidence type="ECO:0000313" key="3">
    <source>
        <dbReference type="EMBL" id="TQM31794.1"/>
    </source>
</evidence>
<dbReference type="AlphaFoldDB" id="A0A543FDI0"/>
<keyword evidence="1" id="KW-0560">Oxidoreductase</keyword>
<dbReference type="PANTHER" id="PTHR35176:SF4">
    <property type="entry name" value="PYRIDOXAMINE 5'-PHOSPHATE OXIDASE-RELATED FMN-BINDING"/>
    <property type="match status" value="1"/>
</dbReference>
<keyword evidence="4" id="KW-1185">Reference proteome</keyword>
<dbReference type="Proteomes" id="UP000316331">
    <property type="component" value="Unassembled WGS sequence"/>
</dbReference>
<organism evidence="3 4">
    <name type="scientific">Nocardia bhagyanarayanae</name>
    <dbReference type="NCBI Taxonomy" id="1215925"/>
    <lineage>
        <taxon>Bacteria</taxon>
        <taxon>Bacillati</taxon>
        <taxon>Actinomycetota</taxon>
        <taxon>Actinomycetes</taxon>
        <taxon>Mycobacteriales</taxon>
        <taxon>Nocardiaceae</taxon>
        <taxon>Nocardia</taxon>
    </lineage>
</organism>
<dbReference type="NCBIfam" id="TIGR03667">
    <property type="entry name" value="Rv3369"/>
    <property type="match status" value="1"/>
</dbReference>